<feature type="transmembrane region" description="Helical" evidence="1">
    <location>
        <begin position="61"/>
        <end position="93"/>
    </location>
</feature>
<reference evidence="2 3" key="1">
    <citation type="submission" date="2019-07" db="EMBL/GenBank/DDBJ databases">
        <authorList>
            <person name="Li J."/>
        </authorList>
    </citation>
    <scope>NUCLEOTIDE SEQUENCE [LARGE SCALE GENOMIC DNA]</scope>
    <source>
        <strain evidence="2 3">TKL69</strain>
    </source>
</reference>
<keyword evidence="1" id="KW-0812">Transmembrane</keyword>
<proteinExistence type="predicted"/>
<dbReference type="KEGG" id="aqt:FN924_14935"/>
<organism evidence="2 3">
    <name type="scientific">Radiobacillus deserti</name>
    <dbReference type="NCBI Taxonomy" id="2594883"/>
    <lineage>
        <taxon>Bacteria</taxon>
        <taxon>Bacillati</taxon>
        <taxon>Bacillota</taxon>
        <taxon>Bacilli</taxon>
        <taxon>Bacillales</taxon>
        <taxon>Bacillaceae</taxon>
        <taxon>Radiobacillus</taxon>
    </lineage>
</organism>
<protein>
    <submittedName>
        <fullName evidence="2">Uncharacterized protein</fullName>
    </submittedName>
</protein>
<dbReference type="RefSeq" id="WP_143895837.1">
    <property type="nucleotide sequence ID" value="NZ_CP041666.1"/>
</dbReference>
<keyword evidence="1" id="KW-0472">Membrane</keyword>
<dbReference type="EMBL" id="CP041666">
    <property type="protein sequence ID" value="QDP41365.1"/>
    <property type="molecule type" value="Genomic_DNA"/>
</dbReference>
<sequence>MSISRILKFATGLCEAVLGIPFLGAAIILGNLWTPLGFMLVFHIITLLFTKRDGGSTFGSVLGIITSLIGGIPFVGMVMHIITAIVLLFQAVLPER</sequence>
<keyword evidence="3" id="KW-1185">Reference proteome</keyword>
<evidence type="ECO:0000313" key="3">
    <source>
        <dbReference type="Proteomes" id="UP000315215"/>
    </source>
</evidence>
<evidence type="ECO:0000313" key="2">
    <source>
        <dbReference type="EMBL" id="QDP41365.1"/>
    </source>
</evidence>
<name>A0A516KIZ3_9BACI</name>
<dbReference type="OrthoDB" id="1925744at2"/>
<dbReference type="Proteomes" id="UP000315215">
    <property type="component" value="Chromosome"/>
</dbReference>
<keyword evidence="1" id="KW-1133">Transmembrane helix</keyword>
<accession>A0A516KIZ3</accession>
<dbReference type="AlphaFoldDB" id="A0A516KIZ3"/>
<gene>
    <name evidence="2" type="ORF">FN924_14935</name>
</gene>
<evidence type="ECO:0000256" key="1">
    <source>
        <dbReference type="SAM" id="Phobius"/>
    </source>
</evidence>